<dbReference type="InterPro" id="IPR012302">
    <property type="entry name" value="Malic_NAD-bd"/>
</dbReference>
<reference evidence="5" key="1">
    <citation type="submission" date="2020-04" db="EMBL/GenBank/DDBJ databases">
        <authorList>
            <person name="Zhang T."/>
        </authorList>
    </citation>
    <scope>NUCLEOTIDE SEQUENCE</scope>
    <source>
        <strain evidence="5">HKST-UBA01</strain>
    </source>
</reference>
<dbReference type="InterPro" id="IPR036291">
    <property type="entry name" value="NAD(P)-bd_dom_sf"/>
</dbReference>
<dbReference type="EMBL" id="JAGQHR010000595">
    <property type="protein sequence ID" value="MCA9729168.1"/>
    <property type="molecule type" value="Genomic_DNA"/>
</dbReference>
<dbReference type="Pfam" id="PF03949">
    <property type="entry name" value="Malic_M"/>
    <property type="match status" value="1"/>
</dbReference>
<reference evidence="5" key="2">
    <citation type="journal article" date="2021" name="Microbiome">
        <title>Successional dynamics and alternative stable states in a saline activated sludge microbial community over 9 years.</title>
        <authorList>
            <person name="Wang Y."/>
            <person name="Ye J."/>
            <person name="Ju F."/>
            <person name="Liu L."/>
            <person name="Boyd J.A."/>
            <person name="Deng Y."/>
            <person name="Parks D.H."/>
            <person name="Jiang X."/>
            <person name="Yin X."/>
            <person name="Woodcroft B.J."/>
            <person name="Tyson G.W."/>
            <person name="Hugenholtz P."/>
            <person name="Polz M.F."/>
            <person name="Zhang T."/>
        </authorList>
    </citation>
    <scope>NUCLEOTIDE SEQUENCE</scope>
    <source>
        <strain evidence="5">HKST-UBA01</strain>
    </source>
</reference>
<protein>
    <submittedName>
        <fullName evidence="5">NADP-dependent malic enzyme</fullName>
    </submittedName>
</protein>
<proteinExistence type="predicted"/>
<dbReference type="SMART" id="SM00919">
    <property type="entry name" value="Malic_M"/>
    <property type="match status" value="1"/>
</dbReference>
<feature type="domain" description="Malic enzyme N-terminal" evidence="4">
    <location>
        <begin position="50"/>
        <end position="183"/>
    </location>
</feature>
<dbReference type="SUPFAM" id="SSF51735">
    <property type="entry name" value="NAD(P)-binding Rossmann-fold domains"/>
    <property type="match status" value="1"/>
</dbReference>
<dbReference type="SMART" id="SM01274">
    <property type="entry name" value="malic"/>
    <property type="match status" value="1"/>
</dbReference>
<gene>
    <name evidence="5" type="ORF">KC729_15880</name>
</gene>
<keyword evidence="1" id="KW-0560">Oxidoreductase</keyword>
<evidence type="ECO:0000313" key="6">
    <source>
        <dbReference type="Proteomes" id="UP000697710"/>
    </source>
</evidence>
<evidence type="ECO:0000259" key="4">
    <source>
        <dbReference type="SMART" id="SM01274"/>
    </source>
</evidence>
<feature type="compositionally biased region" description="Low complexity" evidence="2">
    <location>
        <begin position="9"/>
        <end position="28"/>
    </location>
</feature>
<dbReference type="InterPro" id="IPR037062">
    <property type="entry name" value="Malic_N_dom_sf"/>
</dbReference>
<evidence type="ECO:0000256" key="2">
    <source>
        <dbReference type="SAM" id="MobiDB-lite"/>
    </source>
</evidence>
<dbReference type="Gene3D" id="3.40.50.720">
    <property type="entry name" value="NAD(P)-binding Rossmann-like Domain"/>
    <property type="match status" value="1"/>
</dbReference>
<dbReference type="GO" id="GO:0016616">
    <property type="term" value="F:oxidoreductase activity, acting on the CH-OH group of donors, NAD or NADP as acceptor"/>
    <property type="evidence" value="ECO:0007669"/>
    <property type="project" value="InterPro"/>
</dbReference>
<dbReference type="Gene3D" id="3.40.50.10380">
    <property type="entry name" value="Malic enzyme, N-terminal domain"/>
    <property type="match status" value="1"/>
</dbReference>
<feature type="domain" description="Malic enzyme NAD-binding" evidence="3">
    <location>
        <begin position="194"/>
        <end position="422"/>
    </location>
</feature>
<dbReference type="PANTHER" id="PTHR43237:SF4">
    <property type="entry name" value="NADP-DEPENDENT MALIC ENZYME"/>
    <property type="match status" value="1"/>
</dbReference>
<dbReference type="CDD" id="cd05311">
    <property type="entry name" value="NAD_bind_2_malic_enz"/>
    <property type="match status" value="1"/>
</dbReference>
<comment type="caution">
    <text evidence="5">The sequence shown here is derived from an EMBL/GenBank/DDBJ whole genome shotgun (WGS) entry which is preliminary data.</text>
</comment>
<dbReference type="SUPFAM" id="SSF53223">
    <property type="entry name" value="Aminoacid dehydrogenase-like, N-terminal domain"/>
    <property type="match status" value="1"/>
</dbReference>
<dbReference type="InterPro" id="IPR046346">
    <property type="entry name" value="Aminoacid_DH-like_N_sf"/>
</dbReference>
<evidence type="ECO:0000259" key="3">
    <source>
        <dbReference type="SMART" id="SM00919"/>
    </source>
</evidence>
<dbReference type="GO" id="GO:0004470">
    <property type="term" value="F:malic enzyme activity"/>
    <property type="evidence" value="ECO:0007669"/>
    <property type="project" value="InterPro"/>
</dbReference>
<dbReference type="Pfam" id="PF00390">
    <property type="entry name" value="malic"/>
    <property type="match status" value="1"/>
</dbReference>
<dbReference type="InterPro" id="IPR045213">
    <property type="entry name" value="Malic_NAD-bd_bact_type"/>
</dbReference>
<dbReference type="GO" id="GO:0051287">
    <property type="term" value="F:NAD binding"/>
    <property type="evidence" value="ECO:0007669"/>
    <property type="project" value="InterPro"/>
</dbReference>
<organism evidence="5 6">
    <name type="scientific">Eiseniibacteriota bacterium</name>
    <dbReference type="NCBI Taxonomy" id="2212470"/>
    <lineage>
        <taxon>Bacteria</taxon>
        <taxon>Candidatus Eiseniibacteriota</taxon>
    </lineage>
</organism>
<sequence length="429" mass="44957">MLGAGGTDSSGSPVSSSTGSASRSGEPSTPAVPDRDSSFLRSLDLHRRTRGKIETRSRMRLETQDDLSLAYTPGVARPCEEIARDAALAWDLTWKGRVVAVVSDGSAVLGLGDIGPLAALPVMEGKAALFREFGGLDAVPVVLEERDPARIVDIVRAIAPSYGGINLEDISAPRAFEIEERLQEIGIPVLHDDQHGTAIVLLAAMTNATRALGRSLAGLSVVISGAGAAGRAIARLLLCQDGGDRCIPVRQVRVCDSRGILAPGRSGQDPVKEELARITNPEGVSGSVHDALRGADVFIGVSRGNLLSADDVRAMAPDPIVLAMANPIPEIDPKIAREAGAAVVGTGRSDYPNQVNNVLAFPGLFRGALEVRATRFTTSMKLAAVDALVRLVPEPVPDRILPSPLDRGVAATVARRVARAAREAGVCIR</sequence>
<name>A0A956M1P0_UNCEI</name>
<dbReference type="InterPro" id="IPR012301">
    <property type="entry name" value="Malic_N_dom"/>
</dbReference>
<dbReference type="PANTHER" id="PTHR43237">
    <property type="entry name" value="NADP-DEPENDENT MALIC ENZYME"/>
    <property type="match status" value="1"/>
</dbReference>
<accession>A0A956M1P0</accession>
<feature type="region of interest" description="Disordered" evidence="2">
    <location>
        <begin position="1"/>
        <end position="40"/>
    </location>
</feature>
<evidence type="ECO:0000256" key="1">
    <source>
        <dbReference type="ARBA" id="ARBA00023002"/>
    </source>
</evidence>
<dbReference type="InterPro" id="IPR051674">
    <property type="entry name" value="Malate_Decarboxylase"/>
</dbReference>
<dbReference type="AlphaFoldDB" id="A0A956M1P0"/>
<evidence type="ECO:0000313" key="5">
    <source>
        <dbReference type="EMBL" id="MCA9729168.1"/>
    </source>
</evidence>
<dbReference type="Proteomes" id="UP000697710">
    <property type="component" value="Unassembled WGS sequence"/>
</dbReference>